<dbReference type="PATRIC" id="fig|1423775.4.peg.580"/>
<comment type="caution">
    <text evidence="2">The sequence shown here is derived from an EMBL/GenBank/DDBJ whole genome shotgun (WGS) entry which is preliminary data.</text>
</comment>
<evidence type="ECO:0000256" key="1">
    <source>
        <dbReference type="SAM" id="Phobius"/>
    </source>
</evidence>
<keyword evidence="1" id="KW-1133">Transmembrane helix</keyword>
<dbReference type="InterPro" id="IPR010178">
    <property type="entry name" value="Lit"/>
</dbReference>
<keyword evidence="1" id="KW-0472">Membrane</keyword>
<dbReference type="NCBIfam" id="TIGR01906">
    <property type="entry name" value="integ_TIGR01906"/>
    <property type="match status" value="1"/>
</dbReference>
<feature type="transmembrane region" description="Helical" evidence="1">
    <location>
        <begin position="46"/>
        <end position="63"/>
    </location>
</feature>
<dbReference type="STRING" id="1423775.FD03_GL000571"/>
<accession>A0A0R1K8B0</accession>
<name>A0A0R1K8B0_9LACO</name>
<dbReference type="AlphaFoldDB" id="A0A0R1K8B0"/>
<dbReference type="Pfam" id="PF07314">
    <property type="entry name" value="Lit"/>
    <property type="match status" value="1"/>
</dbReference>
<organism evidence="2 3">
    <name type="scientific">Companilactobacillus nodensis DSM 19682 = JCM 14932 = NBRC 107160</name>
    <dbReference type="NCBI Taxonomy" id="1423775"/>
    <lineage>
        <taxon>Bacteria</taxon>
        <taxon>Bacillati</taxon>
        <taxon>Bacillota</taxon>
        <taxon>Bacilli</taxon>
        <taxon>Lactobacillales</taxon>
        <taxon>Lactobacillaceae</taxon>
        <taxon>Companilactobacillus</taxon>
    </lineage>
</organism>
<dbReference type="Proteomes" id="UP000051248">
    <property type="component" value="Unassembled WGS sequence"/>
</dbReference>
<proteinExistence type="predicted"/>
<keyword evidence="1" id="KW-0812">Transmembrane</keyword>
<protein>
    <submittedName>
        <fullName evidence="2">Integral membrane protein, Rhodopsin-like GPCR superfamily</fullName>
    </submittedName>
</protein>
<feature type="transmembrane region" description="Helical" evidence="1">
    <location>
        <begin position="127"/>
        <end position="145"/>
    </location>
</feature>
<sequence>MSTGRVMHNYNQMMNYLINPFHSTFKLDDFQSSAAGRLHFADCKKLFMLNFGVFIVSGAYLWFQRKKRVYFQKVFKYIAIVGVVLVVLMMVDFDGFFVVFHELLFRNSDWLFDPGKDPVINILPEQFFTECFVLFFVLFEGLNIWKSRAKKRS</sequence>
<evidence type="ECO:0000313" key="2">
    <source>
        <dbReference type="EMBL" id="KRK79869.1"/>
    </source>
</evidence>
<feature type="transmembrane region" description="Helical" evidence="1">
    <location>
        <begin position="75"/>
        <end position="100"/>
    </location>
</feature>
<dbReference type="EMBL" id="AZDZ01000011">
    <property type="protein sequence ID" value="KRK79869.1"/>
    <property type="molecule type" value="Genomic_DNA"/>
</dbReference>
<reference evidence="2 3" key="1">
    <citation type="journal article" date="2015" name="Genome Announc.">
        <title>Expanding the biotechnology potential of lactobacilli through comparative genomics of 213 strains and associated genera.</title>
        <authorList>
            <person name="Sun Z."/>
            <person name="Harris H.M."/>
            <person name="McCann A."/>
            <person name="Guo C."/>
            <person name="Argimon S."/>
            <person name="Zhang W."/>
            <person name="Yang X."/>
            <person name="Jeffery I.B."/>
            <person name="Cooney J.C."/>
            <person name="Kagawa T.F."/>
            <person name="Liu W."/>
            <person name="Song Y."/>
            <person name="Salvetti E."/>
            <person name="Wrobel A."/>
            <person name="Rasinkangas P."/>
            <person name="Parkhill J."/>
            <person name="Rea M.C."/>
            <person name="O'Sullivan O."/>
            <person name="Ritari J."/>
            <person name="Douillard F.P."/>
            <person name="Paul Ross R."/>
            <person name="Yang R."/>
            <person name="Briner A.E."/>
            <person name="Felis G.E."/>
            <person name="de Vos W.M."/>
            <person name="Barrangou R."/>
            <person name="Klaenhammer T.R."/>
            <person name="Caufield P.W."/>
            <person name="Cui Y."/>
            <person name="Zhang H."/>
            <person name="O'Toole P.W."/>
        </authorList>
    </citation>
    <scope>NUCLEOTIDE SEQUENCE [LARGE SCALE GENOMIC DNA]</scope>
    <source>
        <strain evidence="2 3">DSM 19682</strain>
    </source>
</reference>
<keyword evidence="3" id="KW-1185">Reference proteome</keyword>
<evidence type="ECO:0000313" key="3">
    <source>
        <dbReference type="Proteomes" id="UP000051248"/>
    </source>
</evidence>
<gene>
    <name evidence="2" type="ORF">FD03_GL000571</name>
</gene>
<dbReference type="eggNOG" id="COG4478">
    <property type="taxonomic scope" value="Bacteria"/>
</dbReference>